<evidence type="ECO:0000256" key="1">
    <source>
        <dbReference type="SAM" id="MobiDB-lite"/>
    </source>
</evidence>
<feature type="region of interest" description="Disordered" evidence="1">
    <location>
        <begin position="80"/>
        <end position="102"/>
    </location>
</feature>
<reference evidence="2" key="1">
    <citation type="submission" date="2023-10" db="EMBL/GenBank/DDBJ databases">
        <authorList>
            <person name="Chen Y."/>
            <person name="Shah S."/>
            <person name="Dougan E. K."/>
            <person name="Thang M."/>
            <person name="Chan C."/>
        </authorList>
    </citation>
    <scope>NUCLEOTIDE SEQUENCE [LARGE SCALE GENOMIC DNA]</scope>
</reference>
<dbReference type="Proteomes" id="UP001189429">
    <property type="component" value="Unassembled WGS sequence"/>
</dbReference>
<feature type="compositionally biased region" description="Basic and acidic residues" evidence="1">
    <location>
        <begin position="88"/>
        <end position="99"/>
    </location>
</feature>
<protein>
    <submittedName>
        <fullName evidence="2">Uncharacterized protein</fullName>
    </submittedName>
</protein>
<accession>A0ABN9QB06</accession>
<feature type="region of interest" description="Disordered" evidence="1">
    <location>
        <begin position="403"/>
        <end position="494"/>
    </location>
</feature>
<dbReference type="EMBL" id="CAUYUJ010002880">
    <property type="protein sequence ID" value="CAK0802787.1"/>
    <property type="molecule type" value="Genomic_DNA"/>
</dbReference>
<feature type="compositionally biased region" description="Low complexity" evidence="1">
    <location>
        <begin position="264"/>
        <end position="278"/>
    </location>
</feature>
<name>A0ABN9QB06_9DINO</name>
<comment type="caution">
    <text evidence="2">The sequence shown here is derived from an EMBL/GenBank/DDBJ whole genome shotgun (WGS) entry which is preliminary data.</text>
</comment>
<feature type="compositionally biased region" description="Basic and acidic residues" evidence="1">
    <location>
        <begin position="210"/>
        <end position="220"/>
    </location>
</feature>
<feature type="region of interest" description="Disordered" evidence="1">
    <location>
        <begin position="203"/>
        <end position="305"/>
    </location>
</feature>
<evidence type="ECO:0000313" key="2">
    <source>
        <dbReference type="EMBL" id="CAK0802787.1"/>
    </source>
</evidence>
<feature type="compositionally biased region" description="Pro residues" evidence="1">
    <location>
        <begin position="434"/>
        <end position="445"/>
    </location>
</feature>
<organism evidence="2 3">
    <name type="scientific">Prorocentrum cordatum</name>
    <dbReference type="NCBI Taxonomy" id="2364126"/>
    <lineage>
        <taxon>Eukaryota</taxon>
        <taxon>Sar</taxon>
        <taxon>Alveolata</taxon>
        <taxon>Dinophyceae</taxon>
        <taxon>Prorocentrales</taxon>
        <taxon>Prorocentraceae</taxon>
        <taxon>Prorocentrum</taxon>
    </lineage>
</organism>
<proteinExistence type="predicted"/>
<gene>
    <name evidence="2" type="ORF">PCOR1329_LOCUS10170</name>
</gene>
<sequence length="494" mass="51701">MRSTAPGDGKPFQDDFWGLFGLGWAPTDHSPSVPPWVLAEWVLKTPLKGPIGSEPLLLNPGLLVSDSLAARIAAARSRAPQTAPPSILRRDGETAGTRERPRKTVRWCEHALGEAQSPCGEVSVEWPRGARGGAERWRSAGHRGGAALWWDGSGDAWSEASRGAWGGRAGSWSWGAAWSEPAEAAAEAPRSDGWWSSSSWWEATAGRAEPAPRRSEEWRRAPAASPREPWAGPPAHRGAPKGGEGPRGRCGDVAARGGGRGCGEEAAGDAGARNQAAGWRSHGSGALPDDTGDRSSGRGSGGCAHGACRDKSLLSITRVRPTLEPTTKWPLRGWADEGSKPAGGLQCGDPAEGALADVVYVDFGGQRDALVPARRADRLGIDFHVEICTIDTGRSLVTLKQAAGSRGGGALAPQEQEGGRDGPERRSRGDLPRSPRPWQGPPPPAAARRAGEALEGTAQGRLRPRAGLWSGPGGEGEARGGRLWSSAGGARKSP</sequence>
<feature type="compositionally biased region" description="Basic and acidic residues" evidence="1">
    <location>
        <begin position="417"/>
        <end position="433"/>
    </location>
</feature>
<evidence type="ECO:0000313" key="3">
    <source>
        <dbReference type="Proteomes" id="UP001189429"/>
    </source>
</evidence>
<keyword evidence="3" id="KW-1185">Reference proteome</keyword>